<protein>
    <submittedName>
        <fullName evidence="3">Phytochrome-like protein cph2</fullName>
    </submittedName>
</protein>
<dbReference type="CDD" id="cd01948">
    <property type="entry name" value="EAL"/>
    <property type="match status" value="1"/>
</dbReference>
<dbReference type="InterPro" id="IPR001633">
    <property type="entry name" value="EAL_dom"/>
</dbReference>
<dbReference type="InterPro" id="IPR035919">
    <property type="entry name" value="EAL_sf"/>
</dbReference>
<evidence type="ECO:0000259" key="2">
    <source>
        <dbReference type="PROSITE" id="PS50883"/>
    </source>
</evidence>
<feature type="transmembrane region" description="Helical" evidence="1">
    <location>
        <begin position="6"/>
        <end position="23"/>
    </location>
</feature>
<feature type="domain" description="EAL" evidence="2">
    <location>
        <begin position="32"/>
        <end position="287"/>
    </location>
</feature>
<sequence length="295" mass="34049">MWVRIVSEVVIFILIVVAIKYILKFVNRKNSKNSIEKSLNKALKKDEFDIYLQPKYNSESDSIVGAEGLARWNNRNNDAVSPEVFIPILERNKDIVKLDMYMFEEACKIISRWSKNNVKLVPISINISKITMVENNNFIADLKNIIKKYNVDTRFLEIELTERIMFIETNKIVYIIKEIKKLGMKVSLDDFGAGYSSLNILKDLPIDIIKLDKVFLDKRDIPESGKIVIKNIINMANELGLEVVAEGVEFPEQSQFLKSVGCEVVQGYLYGKPMNIREFEKLEMFNGNEYIKSIS</sequence>
<evidence type="ECO:0000256" key="1">
    <source>
        <dbReference type="SAM" id="Phobius"/>
    </source>
</evidence>
<dbReference type="SMART" id="SM00052">
    <property type="entry name" value="EAL"/>
    <property type="match status" value="1"/>
</dbReference>
<dbReference type="GO" id="GO:0071111">
    <property type="term" value="F:cyclic-guanylate-specific phosphodiesterase activity"/>
    <property type="evidence" value="ECO:0007669"/>
    <property type="project" value="InterPro"/>
</dbReference>
<dbReference type="Pfam" id="PF00563">
    <property type="entry name" value="EAL"/>
    <property type="match status" value="1"/>
</dbReference>
<keyword evidence="1" id="KW-0472">Membrane</keyword>
<organism evidence="3">
    <name type="scientific">bioreactor metagenome</name>
    <dbReference type="NCBI Taxonomy" id="1076179"/>
    <lineage>
        <taxon>unclassified sequences</taxon>
        <taxon>metagenomes</taxon>
        <taxon>ecological metagenomes</taxon>
    </lineage>
</organism>
<accession>A0A645AC75</accession>
<dbReference type="PANTHER" id="PTHR33121">
    <property type="entry name" value="CYCLIC DI-GMP PHOSPHODIESTERASE PDEF"/>
    <property type="match status" value="1"/>
</dbReference>
<dbReference type="InterPro" id="IPR050706">
    <property type="entry name" value="Cyclic-di-GMP_PDE-like"/>
</dbReference>
<gene>
    <name evidence="3" type="primary">cph2_6</name>
    <name evidence="3" type="ORF">SDC9_97545</name>
</gene>
<dbReference type="Gene3D" id="3.20.20.450">
    <property type="entry name" value="EAL domain"/>
    <property type="match status" value="1"/>
</dbReference>
<dbReference type="EMBL" id="VSSQ01013133">
    <property type="protein sequence ID" value="MPM50802.1"/>
    <property type="molecule type" value="Genomic_DNA"/>
</dbReference>
<dbReference type="PANTHER" id="PTHR33121:SF71">
    <property type="entry name" value="OXYGEN SENSOR PROTEIN DOSP"/>
    <property type="match status" value="1"/>
</dbReference>
<dbReference type="AlphaFoldDB" id="A0A645AC75"/>
<reference evidence="3" key="1">
    <citation type="submission" date="2019-08" db="EMBL/GenBank/DDBJ databases">
        <authorList>
            <person name="Kucharzyk K."/>
            <person name="Murdoch R.W."/>
            <person name="Higgins S."/>
            <person name="Loffler F."/>
        </authorList>
    </citation>
    <scope>NUCLEOTIDE SEQUENCE</scope>
</reference>
<keyword evidence="1" id="KW-1133">Transmembrane helix</keyword>
<evidence type="ECO:0000313" key="3">
    <source>
        <dbReference type="EMBL" id="MPM50802.1"/>
    </source>
</evidence>
<keyword evidence="1" id="KW-0812">Transmembrane</keyword>
<comment type="caution">
    <text evidence="3">The sequence shown here is derived from an EMBL/GenBank/DDBJ whole genome shotgun (WGS) entry which is preliminary data.</text>
</comment>
<dbReference type="PROSITE" id="PS50883">
    <property type="entry name" value="EAL"/>
    <property type="match status" value="1"/>
</dbReference>
<name>A0A645AC75_9ZZZZ</name>
<dbReference type="SUPFAM" id="SSF141868">
    <property type="entry name" value="EAL domain-like"/>
    <property type="match status" value="1"/>
</dbReference>
<proteinExistence type="predicted"/>